<organism evidence="8 9">
    <name type="scientific">Tanacetum coccineum</name>
    <dbReference type="NCBI Taxonomy" id="301880"/>
    <lineage>
        <taxon>Eukaryota</taxon>
        <taxon>Viridiplantae</taxon>
        <taxon>Streptophyta</taxon>
        <taxon>Embryophyta</taxon>
        <taxon>Tracheophyta</taxon>
        <taxon>Spermatophyta</taxon>
        <taxon>Magnoliopsida</taxon>
        <taxon>eudicotyledons</taxon>
        <taxon>Gunneridae</taxon>
        <taxon>Pentapetalae</taxon>
        <taxon>asterids</taxon>
        <taxon>campanulids</taxon>
        <taxon>Asterales</taxon>
        <taxon>Asteraceae</taxon>
        <taxon>Asteroideae</taxon>
        <taxon>Anthemideae</taxon>
        <taxon>Anthemidinae</taxon>
        <taxon>Tanacetum</taxon>
    </lineage>
</organism>
<keyword evidence="1" id="KW-0808">Transferase</keyword>
<accession>A0ABQ5ALF0</accession>
<dbReference type="GO" id="GO:0003964">
    <property type="term" value="F:RNA-directed DNA polymerase activity"/>
    <property type="evidence" value="ECO:0007669"/>
    <property type="project" value="UniProtKB-KW"/>
</dbReference>
<dbReference type="Proteomes" id="UP001151760">
    <property type="component" value="Unassembled WGS sequence"/>
</dbReference>
<keyword evidence="4" id="KW-0255">Endonuclease</keyword>
<reference evidence="8" key="1">
    <citation type="journal article" date="2022" name="Int. J. Mol. Sci.">
        <title>Draft Genome of Tanacetum Coccineum: Genomic Comparison of Closely Related Tanacetum-Family Plants.</title>
        <authorList>
            <person name="Yamashiro T."/>
            <person name="Shiraishi A."/>
            <person name="Nakayama K."/>
            <person name="Satake H."/>
        </authorList>
    </citation>
    <scope>NUCLEOTIDE SEQUENCE</scope>
</reference>
<dbReference type="Gene3D" id="3.10.10.10">
    <property type="entry name" value="HIV Type 1 Reverse Transcriptase, subunit A, domain 1"/>
    <property type="match status" value="1"/>
</dbReference>
<dbReference type="Gene3D" id="3.30.420.10">
    <property type="entry name" value="Ribonuclease H-like superfamily/Ribonuclease H"/>
    <property type="match status" value="1"/>
</dbReference>
<dbReference type="InterPro" id="IPR036397">
    <property type="entry name" value="RNaseH_sf"/>
</dbReference>
<proteinExistence type="predicted"/>
<protein>
    <submittedName>
        <fullName evidence="8">Reverse transcriptase domain-containing protein</fullName>
    </submittedName>
</protein>
<dbReference type="InterPro" id="IPR001584">
    <property type="entry name" value="Integrase_cat-core"/>
</dbReference>
<feature type="region of interest" description="Disordered" evidence="6">
    <location>
        <begin position="464"/>
        <end position="494"/>
    </location>
</feature>
<keyword evidence="5" id="KW-0511">Multifunctional enzyme</keyword>
<dbReference type="InterPro" id="IPR043502">
    <property type="entry name" value="DNA/RNA_pol_sf"/>
</dbReference>
<dbReference type="EMBL" id="BQNB010012359">
    <property type="protein sequence ID" value="GJT02567.1"/>
    <property type="molecule type" value="Genomic_DNA"/>
</dbReference>
<keyword evidence="3" id="KW-0540">Nuclease</keyword>
<dbReference type="SUPFAM" id="SSF56672">
    <property type="entry name" value="DNA/RNA polymerases"/>
    <property type="match status" value="1"/>
</dbReference>
<dbReference type="InterPro" id="IPR000477">
    <property type="entry name" value="RT_dom"/>
</dbReference>
<comment type="caution">
    <text evidence="8">The sequence shown here is derived from an EMBL/GenBank/DDBJ whole genome shotgun (WGS) entry which is preliminary data.</text>
</comment>
<feature type="compositionally biased region" description="Basic and acidic residues" evidence="6">
    <location>
        <begin position="481"/>
        <end position="492"/>
    </location>
</feature>
<feature type="region of interest" description="Disordered" evidence="6">
    <location>
        <begin position="401"/>
        <end position="441"/>
    </location>
</feature>
<evidence type="ECO:0000256" key="5">
    <source>
        <dbReference type="ARBA" id="ARBA00023268"/>
    </source>
</evidence>
<evidence type="ECO:0000256" key="1">
    <source>
        <dbReference type="ARBA" id="ARBA00022679"/>
    </source>
</evidence>
<dbReference type="InterPro" id="IPR012337">
    <property type="entry name" value="RNaseH-like_sf"/>
</dbReference>
<dbReference type="SUPFAM" id="SSF53098">
    <property type="entry name" value="Ribonuclease H-like"/>
    <property type="match status" value="1"/>
</dbReference>
<dbReference type="InterPro" id="IPR050951">
    <property type="entry name" value="Retrovirus_Pol_polyprotein"/>
</dbReference>
<dbReference type="InterPro" id="IPR021109">
    <property type="entry name" value="Peptidase_aspartic_dom_sf"/>
</dbReference>
<dbReference type="PROSITE" id="PS50994">
    <property type="entry name" value="INTEGRASE"/>
    <property type="match status" value="1"/>
</dbReference>
<dbReference type="Gene3D" id="2.40.70.10">
    <property type="entry name" value="Acid Proteases"/>
    <property type="match status" value="1"/>
</dbReference>
<name>A0ABQ5ALF0_9ASTR</name>
<keyword evidence="9" id="KW-1185">Reference proteome</keyword>
<dbReference type="Gene3D" id="3.30.70.270">
    <property type="match status" value="2"/>
</dbReference>
<evidence type="ECO:0000313" key="8">
    <source>
        <dbReference type="EMBL" id="GJT02567.1"/>
    </source>
</evidence>
<dbReference type="InterPro" id="IPR041577">
    <property type="entry name" value="RT_RNaseH_2"/>
</dbReference>
<sequence length="998" mass="113106">MKSLMYGVVKLLKSLFAQFGTPRAIISDRGTHFCNDQFAKVMSKYGVTHRLATAYHPQTSGQVEVSNRGLKRILERTVGENRASWSDKLDEALWAFILLIDPNFLKTLVFGVLSRSLELPILCWERFKELLRACPHHGFTELTQVDTFYNGLNENEQDSLNAAAGGNLLSKMTREALNIIENKSKVRYSRNRSNASRMNATSSKTDERIDKLADQLSTLVEIVSKKVVTPAPVKAVEETCVTCGGAHSWYNCPATDNNQASVCATTGTYNQVNPPNRVSNQMAPPGFAPVQNNGQNRFNQNHVQGNNFNRGNNFHGNQGFQNQNNHAPNFQNQGFQNQPFQVPNNQVQQEISNDFSSYKRNNDQMLRNMQSQINSLKGDLKNEIQNTIKSQQAVMMNQQTTLNGPSIPTNPSPKKVVERETEETTDKEQTNFQGSTAQIPPPVIPISIPEFDIPTTLPKTIPILESDIPKSLPKPNIPYPSRRDNQKSRDKSSNQMKKIFQIFQDLRFDINKFKGTRIARHASQKASRKSLEIRQFLFMTVEDVFVKVGKFHFPTDFVVVDFEADPRVPLILGRSFLRTGRALIDVYGEEITLRVDNEAVTFNLDQTTRYSSTNDKSVNRIDIINAVCEEYALEFLGFPNSSGGNPTPTSEPFNSEFILEEIEAYLKDDSISLEIDHADFNPEKDICLIEKLLNNDTSQLPPMDLKQSEVTEAKSSIEEPPELELKDLPSHLEYAFLEENDKLPVIIAKGLKNDEKYALLKMIERLDGNEFYCFLDGFSGYFQIPIDPQDQEKTTFTCPYGTFAYRRMPFGLCNAPGTFQRCMMAIFHDMIEKTMEVFMDDFSVFGDSFDSCLSNLEKMLKRCEDTNLVLNWEKCHFMCKEGIVLGHKISKAGIEVDRAKVDVIAKLPHPTTVKGVRSFLGHAGFYRRFIQDFSKIARPMTHLLEKETPFVFSKDCIDAFQTLKKKLTEAPILVVPDWNLPFELMCDASDFAIGAVFL</sequence>
<evidence type="ECO:0000259" key="7">
    <source>
        <dbReference type="PROSITE" id="PS50994"/>
    </source>
</evidence>
<evidence type="ECO:0000313" key="9">
    <source>
        <dbReference type="Proteomes" id="UP001151760"/>
    </source>
</evidence>
<feature type="domain" description="Integrase catalytic" evidence="7">
    <location>
        <begin position="1"/>
        <end position="128"/>
    </location>
</feature>
<evidence type="ECO:0000256" key="4">
    <source>
        <dbReference type="ARBA" id="ARBA00022759"/>
    </source>
</evidence>
<keyword evidence="8" id="KW-0695">RNA-directed DNA polymerase</keyword>
<evidence type="ECO:0000256" key="6">
    <source>
        <dbReference type="SAM" id="MobiDB-lite"/>
    </source>
</evidence>
<dbReference type="CDD" id="cd01647">
    <property type="entry name" value="RT_LTR"/>
    <property type="match status" value="1"/>
</dbReference>
<feature type="compositionally biased region" description="Basic and acidic residues" evidence="6">
    <location>
        <begin position="415"/>
        <end position="429"/>
    </location>
</feature>
<dbReference type="Pfam" id="PF00078">
    <property type="entry name" value="RVT_1"/>
    <property type="match status" value="1"/>
</dbReference>
<gene>
    <name evidence="8" type="ORF">Tco_0823736</name>
</gene>
<dbReference type="PANTHER" id="PTHR37984:SF5">
    <property type="entry name" value="PROTEIN NYNRIN-LIKE"/>
    <property type="match status" value="1"/>
</dbReference>
<dbReference type="Pfam" id="PF17919">
    <property type="entry name" value="RT_RNaseH_2"/>
    <property type="match status" value="1"/>
</dbReference>
<evidence type="ECO:0000256" key="3">
    <source>
        <dbReference type="ARBA" id="ARBA00022722"/>
    </source>
</evidence>
<keyword evidence="2" id="KW-0548">Nucleotidyltransferase</keyword>
<reference evidence="8" key="2">
    <citation type="submission" date="2022-01" db="EMBL/GenBank/DDBJ databases">
        <authorList>
            <person name="Yamashiro T."/>
            <person name="Shiraishi A."/>
            <person name="Satake H."/>
            <person name="Nakayama K."/>
        </authorList>
    </citation>
    <scope>NUCLEOTIDE SEQUENCE</scope>
</reference>
<dbReference type="PANTHER" id="PTHR37984">
    <property type="entry name" value="PROTEIN CBG26694"/>
    <property type="match status" value="1"/>
</dbReference>
<dbReference type="InterPro" id="IPR043128">
    <property type="entry name" value="Rev_trsase/Diguanyl_cyclase"/>
</dbReference>
<evidence type="ECO:0000256" key="2">
    <source>
        <dbReference type="ARBA" id="ARBA00022695"/>
    </source>
</evidence>
<keyword evidence="4" id="KW-0378">Hydrolase</keyword>